<dbReference type="AlphaFoldDB" id="A0AAV2NQL0"/>
<dbReference type="Proteomes" id="UP001497644">
    <property type="component" value="Chromosome 3"/>
</dbReference>
<name>A0AAV2NQL0_9HYME</name>
<evidence type="ECO:0000313" key="2">
    <source>
        <dbReference type="Proteomes" id="UP001497644"/>
    </source>
</evidence>
<proteinExistence type="predicted"/>
<organism evidence="1 2">
    <name type="scientific">Lasius platythorax</name>
    <dbReference type="NCBI Taxonomy" id="488582"/>
    <lineage>
        <taxon>Eukaryota</taxon>
        <taxon>Metazoa</taxon>
        <taxon>Ecdysozoa</taxon>
        <taxon>Arthropoda</taxon>
        <taxon>Hexapoda</taxon>
        <taxon>Insecta</taxon>
        <taxon>Pterygota</taxon>
        <taxon>Neoptera</taxon>
        <taxon>Endopterygota</taxon>
        <taxon>Hymenoptera</taxon>
        <taxon>Apocrita</taxon>
        <taxon>Aculeata</taxon>
        <taxon>Formicoidea</taxon>
        <taxon>Formicidae</taxon>
        <taxon>Formicinae</taxon>
        <taxon>Lasius</taxon>
        <taxon>Lasius</taxon>
    </lineage>
</organism>
<gene>
    <name evidence="1" type="ORF">LPLAT_LOCUS7902</name>
</gene>
<accession>A0AAV2NQL0</accession>
<sequence length="80" mass="8602">MTVLDLFMRILKANSSAAKHSALMAEARRLQMLGDYSICATDGYVCVSSYTARIRSTKAVSSSLTAHSSEFSAIHSIVAT</sequence>
<reference evidence="1" key="1">
    <citation type="submission" date="2024-04" db="EMBL/GenBank/DDBJ databases">
        <authorList>
            <consortium name="Molecular Ecology Group"/>
        </authorList>
    </citation>
    <scope>NUCLEOTIDE SEQUENCE</scope>
</reference>
<dbReference type="EMBL" id="OZ034826">
    <property type="protein sequence ID" value="CAL1682003.1"/>
    <property type="molecule type" value="Genomic_DNA"/>
</dbReference>
<keyword evidence="2" id="KW-1185">Reference proteome</keyword>
<protein>
    <submittedName>
        <fullName evidence="1">Uncharacterized protein</fullName>
    </submittedName>
</protein>
<evidence type="ECO:0000313" key="1">
    <source>
        <dbReference type="EMBL" id="CAL1682003.1"/>
    </source>
</evidence>